<feature type="domain" description="Transglutaminase-like" evidence="3">
    <location>
        <begin position="501"/>
        <end position="592"/>
    </location>
</feature>
<dbReference type="RefSeq" id="WP_346059906.1">
    <property type="nucleotide sequence ID" value="NZ_BAAAVQ010000067.1"/>
</dbReference>
<reference evidence="5" key="1">
    <citation type="journal article" date="2019" name="Int. J. Syst. Evol. Microbiol.">
        <title>The Global Catalogue of Microorganisms (GCM) 10K type strain sequencing project: providing services to taxonomists for standard genome sequencing and annotation.</title>
        <authorList>
            <consortium name="The Broad Institute Genomics Platform"/>
            <consortium name="The Broad Institute Genome Sequencing Center for Infectious Disease"/>
            <person name="Wu L."/>
            <person name="Ma J."/>
        </authorList>
    </citation>
    <scope>NUCLEOTIDE SEQUENCE [LARGE SCALE GENOMIC DNA]</scope>
    <source>
        <strain evidence="5">CGMCC 1.12849</strain>
    </source>
</reference>
<dbReference type="SMART" id="SM00460">
    <property type="entry name" value="TGc"/>
    <property type="match status" value="1"/>
</dbReference>
<evidence type="ECO:0000256" key="1">
    <source>
        <dbReference type="SAM" id="MobiDB-lite"/>
    </source>
</evidence>
<dbReference type="Proteomes" id="UP001595884">
    <property type="component" value="Unassembled WGS sequence"/>
</dbReference>
<gene>
    <name evidence="4" type="ORF">ACFO7V_03685</name>
</gene>
<dbReference type="Pfam" id="PF11992">
    <property type="entry name" value="TgpA_N"/>
    <property type="match status" value="1"/>
</dbReference>
<keyword evidence="5" id="KW-1185">Reference proteome</keyword>
<dbReference type="SUPFAM" id="SSF54001">
    <property type="entry name" value="Cysteine proteinases"/>
    <property type="match status" value="1"/>
</dbReference>
<feature type="transmembrane region" description="Helical" evidence="2">
    <location>
        <begin position="83"/>
        <end position="101"/>
    </location>
</feature>
<dbReference type="InterPro" id="IPR052901">
    <property type="entry name" value="Bact_TGase-like"/>
</dbReference>
<dbReference type="InterPro" id="IPR038765">
    <property type="entry name" value="Papain-like_cys_pep_sf"/>
</dbReference>
<keyword evidence="2" id="KW-1133">Transmembrane helix</keyword>
<dbReference type="Pfam" id="PF13559">
    <property type="entry name" value="DUF4129"/>
    <property type="match status" value="1"/>
</dbReference>
<comment type="caution">
    <text evidence="4">The sequence shown here is derived from an EMBL/GenBank/DDBJ whole genome shotgun (WGS) entry which is preliminary data.</text>
</comment>
<evidence type="ECO:0000313" key="5">
    <source>
        <dbReference type="Proteomes" id="UP001595884"/>
    </source>
</evidence>
<dbReference type="EMBL" id="JBHSHE010000015">
    <property type="protein sequence ID" value="MFC4715241.1"/>
    <property type="molecule type" value="Genomic_DNA"/>
</dbReference>
<feature type="transmembrane region" description="Helical" evidence="2">
    <location>
        <begin position="649"/>
        <end position="669"/>
    </location>
</feature>
<dbReference type="InterPro" id="IPR025403">
    <property type="entry name" value="TgpA-like_C"/>
</dbReference>
<feature type="transmembrane region" description="Helical" evidence="2">
    <location>
        <begin position="141"/>
        <end position="161"/>
    </location>
</feature>
<keyword evidence="2" id="KW-0472">Membrane</keyword>
<dbReference type="Pfam" id="PF01841">
    <property type="entry name" value="Transglut_core"/>
    <property type="match status" value="1"/>
</dbReference>
<evidence type="ECO:0000259" key="3">
    <source>
        <dbReference type="SMART" id="SM00460"/>
    </source>
</evidence>
<keyword evidence="2" id="KW-0812">Transmembrane</keyword>
<sequence>MSATITDIPASSPPPKAKEPVVPEATNNLTARLLAASTLALAMLAGFASLSGVVQGAAWLQALIWPVFLIHFCAGLLRGVHRVRWLALPVAVLIAGGAVFLHPTMRTTIPGLGIFDWFGAVLSEGTLQFSTQVPPVAYSRYVEFVLLLLAVLLSVMVEVLATFRRLAPLVLLPISFAPVIASLFKQEGAGIGYVVLLILALLGYFALLPYIFPAKGTGPGLPSKRQLNILLLTAMVCALVMVLSSAFMPGFRKGMLPEGTRPSGDLLASNVDPLLNLGRDLRANNGSVAFSYLTTSNEPVYLRTSVIEDLSATRWEPDEGLLKSAYFGDTAMDTDSDVFNGSAQVTQLRWNDRVSSPSLPIPDRSFFISGINGPWNWTKETSVARLGGDALTNTEEVTVGHTQMNLSPQIARSLGYYGDGMQSEIDDVYLSMPEDLDGQFGQLLQRTLAEAYEPLQGPPTNDFDIAVAIQDFLRSATFGYSERTPLREGYDGANRQVVKAFLERRQGYCVHFASTMALLARAAGIPSRIVVGYAPGEPTGETLEAGDLPGFAGNGLPADTELTKFEVTGQQAHAWPELFLPGIGWVPFEPTPGQGQAPDYAPEPTSSQPPAEVPEEQNPTGAPTVDDPETQESPGANVEEPMADTAQDYGWFIFAGLLIIALILAAIPWQRTRLRHRRIDRVRAGGQSAAQALWDELCAVGADTGTPATEHESVGDYTRRLSSTHPQHGQQLQLLRSVIEASFYAQRHPDPEDTPAFVEALAQVRTQLHHELPLGKRMLGFCFPASLRQRRLRQVASAQTVR</sequence>
<feature type="transmembrane region" description="Helical" evidence="2">
    <location>
        <begin position="57"/>
        <end position="77"/>
    </location>
</feature>
<feature type="transmembrane region" description="Helical" evidence="2">
    <location>
        <begin position="190"/>
        <end position="208"/>
    </location>
</feature>
<accession>A0ABV9MJA3</accession>
<proteinExistence type="predicted"/>
<dbReference type="PANTHER" id="PTHR42736">
    <property type="entry name" value="PROTEIN-GLUTAMINE GAMMA-GLUTAMYLTRANSFERASE"/>
    <property type="match status" value="1"/>
</dbReference>
<feature type="transmembrane region" description="Helical" evidence="2">
    <location>
        <begin position="29"/>
        <end position="50"/>
    </location>
</feature>
<dbReference type="PANTHER" id="PTHR42736:SF1">
    <property type="entry name" value="PROTEIN-GLUTAMINE GAMMA-GLUTAMYLTRANSFERASE"/>
    <property type="match status" value="1"/>
</dbReference>
<evidence type="ECO:0000256" key="2">
    <source>
        <dbReference type="SAM" id="Phobius"/>
    </source>
</evidence>
<feature type="region of interest" description="Disordered" evidence="1">
    <location>
        <begin position="590"/>
        <end position="638"/>
    </location>
</feature>
<dbReference type="Gene3D" id="3.10.620.30">
    <property type="match status" value="1"/>
</dbReference>
<feature type="transmembrane region" description="Helical" evidence="2">
    <location>
        <begin position="166"/>
        <end position="184"/>
    </location>
</feature>
<dbReference type="InterPro" id="IPR002931">
    <property type="entry name" value="Transglutaminase-like"/>
</dbReference>
<feature type="transmembrane region" description="Helical" evidence="2">
    <location>
        <begin position="229"/>
        <end position="251"/>
    </location>
</feature>
<organism evidence="4 5">
    <name type="scientific">Glutamicibacter bergerei</name>
    <dbReference type="NCBI Taxonomy" id="256702"/>
    <lineage>
        <taxon>Bacteria</taxon>
        <taxon>Bacillati</taxon>
        <taxon>Actinomycetota</taxon>
        <taxon>Actinomycetes</taxon>
        <taxon>Micrococcales</taxon>
        <taxon>Micrococcaceae</taxon>
        <taxon>Glutamicibacter</taxon>
    </lineage>
</organism>
<feature type="region of interest" description="Disordered" evidence="1">
    <location>
        <begin position="1"/>
        <end position="21"/>
    </location>
</feature>
<evidence type="ECO:0000313" key="4">
    <source>
        <dbReference type="EMBL" id="MFC4715241.1"/>
    </source>
</evidence>
<name>A0ABV9MJA3_9MICC</name>
<protein>
    <submittedName>
        <fullName evidence="4">TransglutaminaseTgpA domain-containing protein</fullName>
    </submittedName>
</protein>
<dbReference type="InterPro" id="IPR021878">
    <property type="entry name" value="TgpA_N"/>
</dbReference>